<evidence type="ECO:0000313" key="3">
    <source>
        <dbReference type="Proteomes" id="UP000186955"/>
    </source>
</evidence>
<gene>
    <name evidence="2" type="ORF">PENSUB_11000</name>
</gene>
<name>A0A1Q5T6W9_9EURO</name>
<dbReference type="STRING" id="1316194.A0A1Q5T6W9"/>
<evidence type="ECO:0000313" key="2">
    <source>
        <dbReference type="EMBL" id="OKO95979.1"/>
    </source>
</evidence>
<dbReference type="AlphaFoldDB" id="A0A1Q5T6W9"/>
<sequence length="262" mass="29055">MQFLSCFTWAHVIQNAHTTSSMSSIRRSEIRHVPDFKIDKVQLEAVRDFCDKLSEKLSVDFDPPSGSQIQGANNREERLGDDVGQADVQEREDLETSGIYVDDNGAFAIAIETPAIPWEKKNPRSRAGDRGSTIGDKTGEQLLRGRKYLGSPPKGKGLFVVTVHSCTELSLPIEEPLSEAIVKADIKPPGHRHPHVRAREMLLTDSGSRLAFCITYTRGGMKKSSYVTSKLTRAAYRANSFVHWMEGEDVAELSQGPDSLLL</sequence>
<accession>A0A1Q5T6W9</accession>
<dbReference type="EMBL" id="MNBE01000701">
    <property type="protein sequence ID" value="OKO95979.1"/>
    <property type="molecule type" value="Genomic_DNA"/>
</dbReference>
<comment type="caution">
    <text evidence="2">The sequence shown here is derived from an EMBL/GenBank/DDBJ whole genome shotgun (WGS) entry which is preliminary data.</text>
</comment>
<proteinExistence type="predicted"/>
<reference evidence="2 3" key="1">
    <citation type="submission" date="2016-10" db="EMBL/GenBank/DDBJ databases">
        <title>Genome sequence of the ascomycete fungus Penicillium subrubescens.</title>
        <authorList>
            <person name="De Vries R.P."/>
            <person name="Peng M."/>
            <person name="Dilokpimol A."/>
            <person name="Hilden K."/>
            <person name="Makela M.R."/>
            <person name="Grigoriev I."/>
            <person name="Riley R."/>
            <person name="Granchi Z."/>
        </authorList>
    </citation>
    <scope>NUCLEOTIDE SEQUENCE [LARGE SCALE GENOMIC DNA]</scope>
    <source>
        <strain evidence="2 3">CBS 132785</strain>
    </source>
</reference>
<protein>
    <submittedName>
        <fullName evidence="2">Uncharacterized protein</fullName>
    </submittedName>
</protein>
<keyword evidence="3" id="KW-1185">Reference proteome</keyword>
<evidence type="ECO:0000256" key="1">
    <source>
        <dbReference type="SAM" id="MobiDB-lite"/>
    </source>
</evidence>
<dbReference type="Proteomes" id="UP000186955">
    <property type="component" value="Unassembled WGS sequence"/>
</dbReference>
<feature type="region of interest" description="Disordered" evidence="1">
    <location>
        <begin position="61"/>
        <end position="83"/>
    </location>
</feature>
<organism evidence="2 3">
    <name type="scientific">Penicillium subrubescens</name>
    <dbReference type="NCBI Taxonomy" id="1316194"/>
    <lineage>
        <taxon>Eukaryota</taxon>
        <taxon>Fungi</taxon>
        <taxon>Dikarya</taxon>
        <taxon>Ascomycota</taxon>
        <taxon>Pezizomycotina</taxon>
        <taxon>Eurotiomycetes</taxon>
        <taxon>Eurotiomycetidae</taxon>
        <taxon>Eurotiales</taxon>
        <taxon>Aspergillaceae</taxon>
        <taxon>Penicillium</taxon>
    </lineage>
</organism>
<dbReference type="OrthoDB" id="4369670at2759"/>